<feature type="compositionally biased region" description="Acidic residues" evidence="11">
    <location>
        <begin position="217"/>
        <end position="239"/>
    </location>
</feature>
<feature type="compositionally biased region" description="Acidic residues" evidence="11">
    <location>
        <begin position="192"/>
        <end position="203"/>
    </location>
</feature>
<dbReference type="Pfam" id="PF00096">
    <property type="entry name" value="zf-C2H2"/>
    <property type="match status" value="2"/>
</dbReference>
<dbReference type="SMART" id="SM00868">
    <property type="entry name" value="zf-AD"/>
    <property type="match status" value="1"/>
</dbReference>
<evidence type="ECO:0000256" key="1">
    <source>
        <dbReference type="ARBA" id="ARBA00004123"/>
    </source>
</evidence>
<evidence type="ECO:0000256" key="4">
    <source>
        <dbReference type="ARBA" id="ARBA00022771"/>
    </source>
</evidence>
<feature type="domain" description="C2H2-type" evidence="12">
    <location>
        <begin position="368"/>
        <end position="391"/>
    </location>
</feature>
<dbReference type="GO" id="GO:0005634">
    <property type="term" value="C:nucleus"/>
    <property type="evidence" value="ECO:0007669"/>
    <property type="project" value="UniProtKB-SubCell"/>
</dbReference>
<evidence type="ECO:0000256" key="3">
    <source>
        <dbReference type="ARBA" id="ARBA00022737"/>
    </source>
</evidence>
<evidence type="ECO:0000256" key="7">
    <source>
        <dbReference type="ARBA" id="ARBA00023163"/>
    </source>
</evidence>
<evidence type="ECO:0000256" key="9">
    <source>
        <dbReference type="PROSITE-ProRule" id="PRU00042"/>
    </source>
</evidence>
<comment type="subcellular location">
    <subcellularLocation>
        <location evidence="1">Nucleus</location>
    </subcellularLocation>
</comment>
<dbReference type="PROSITE" id="PS00028">
    <property type="entry name" value="ZINC_FINGER_C2H2_1"/>
    <property type="match status" value="17"/>
</dbReference>
<feature type="region of interest" description="Disordered" evidence="11">
    <location>
        <begin position="945"/>
        <end position="1020"/>
    </location>
</feature>
<evidence type="ECO:0000256" key="11">
    <source>
        <dbReference type="SAM" id="MobiDB-lite"/>
    </source>
</evidence>
<dbReference type="AlphaFoldDB" id="A0A1Q3FAA2"/>
<feature type="domain" description="C2H2-type" evidence="12">
    <location>
        <begin position="916"/>
        <end position="939"/>
    </location>
</feature>
<keyword evidence="5 10" id="KW-0862">Zinc</keyword>
<sequence length="1042" mass="119552">MDTDTIPDVPSDNPETYCRLCFSGFYVEPVFPRDGPPRDALLDLIAQHVDIHLSPEADRTSMVCRMCQMTLESFHKYRTRCRTLDEVLQRRRQELAEFRVKVEKDADQPAPVRGFEKDTIYCLSDSDDEDGGGDDGGEQEGEELEPEDAMEEYEEVDENEEGEADEEDLIRGDMLVKPEPYGVDGRAAGYEEGGEVGGGEEEYQQPQMLPRKRERVDTDEVVLLDSDDDDGGGDGDDGEQSMAASTRASSEAPGQADDPEPDKALPYEVTEDGAYRCTICKESFRLMKEIKMHIRKAHKKDSLIYTCKHCPKKFWDLSILRVHNRYHTMDFPFTCDECGAKFHLKERMDVHVAKYHDKNSPQYSEKRFNCPLCPRIFMQEQGRQRHIRNFHEVRPDTLVMENSPLPNNFVYFCEPCEVSFETLEESKAHIAEKHPNEEGGDEGDESSAAKVAKRCKCTECGKLFRSRTAFRAHVLTNHGSNMPVVCDICGSGFLRKSQLNHHKERWHGENARNKGALERYKCDHCERFFMRNQDRIRHEQIIHHIEVPEKLPAVWEGRKGNFPCSKCDRKFPTMKTMRIHFSLKHPDVAVRFKCNVCAKLFKHKQTLRDHMLNHTGEQPFHCPDEQCNERFIRKKDYDRHMLDFHGPDDSGDEEKKKRFPCPHCPRKLLSRVARLMHIRHHHKDVSESVSATKQMLDNLPKDSNQCTYCPKIFNNRNTLKLHMMNHMGKLPHPCDQCDATYYKPTDLQKHKLRYHPGGSALSLANRFKCGYCPRVFVRKTARRYHQTVFHGVQAPPRKGAGAPTGKSRGNNRIKPDPDMVYPCALCSLTFKSSTMIQEHHQQHHPDQELFYKCPHCPHRTVNRQAFHSHVRLHSGGPRYSCDECTATFDRKLSLVTHKKRYHGSESKGGSPAVAKFKCSVCPREFMRNQDRVRHQVQMHDYRVKASADTAENAGPSATQGGRLKIKQERIDPKPAAKTTAAPRDGFSVSSDVEEEAELITADNDDVSGQEEREEDVPSSVPTISCVVSIKEEAMATRRDTEF</sequence>
<evidence type="ECO:0000259" key="12">
    <source>
        <dbReference type="PROSITE" id="PS50157"/>
    </source>
</evidence>
<dbReference type="Gene3D" id="3.40.1800.20">
    <property type="match status" value="1"/>
</dbReference>
<feature type="binding site" evidence="10">
    <location>
        <position position="67"/>
    </location>
    <ligand>
        <name>Zn(2+)</name>
        <dbReference type="ChEBI" id="CHEBI:29105"/>
    </ligand>
</feature>
<dbReference type="InterPro" id="IPR013087">
    <property type="entry name" value="Znf_C2H2_type"/>
</dbReference>
<evidence type="ECO:0000313" key="14">
    <source>
        <dbReference type="EMBL" id="JAV24423.1"/>
    </source>
</evidence>
<feature type="region of interest" description="Disordered" evidence="11">
    <location>
        <begin position="793"/>
        <end position="813"/>
    </location>
</feature>
<keyword evidence="8" id="KW-0539">Nucleus</keyword>
<organism evidence="14">
    <name type="scientific">Culex tarsalis</name>
    <name type="common">Encephalitis mosquito</name>
    <dbReference type="NCBI Taxonomy" id="7177"/>
    <lineage>
        <taxon>Eukaryota</taxon>
        <taxon>Metazoa</taxon>
        <taxon>Ecdysozoa</taxon>
        <taxon>Arthropoda</taxon>
        <taxon>Hexapoda</taxon>
        <taxon>Insecta</taxon>
        <taxon>Pterygota</taxon>
        <taxon>Neoptera</taxon>
        <taxon>Endopterygota</taxon>
        <taxon>Diptera</taxon>
        <taxon>Nematocera</taxon>
        <taxon>Culicoidea</taxon>
        <taxon>Culicidae</taxon>
        <taxon>Culicinae</taxon>
        <taxon>Culicini</taxon>
        <taxon>Culex</taxon>
        <taxon>Culex</taxon>
    </lineage>
</organism>
<feature type="domain" description="C2H2-type" evidence="12">
    <location>
        <begin position="821"/>
        <end position="848"/>
    </location>
</feature>
<feature type="domain" description="C2H2-type" evidence="12">
    <location>
        <begin position="592"/>
        <end position="619"/>
    </location>
</feature>
<feature type="compositionally biased region" description="Acidic residues" evidence="11">
    <location>
        <begin position="125"/>
        <end position="168"/>
    </location>
</feature>
<dbReference type="InterPro" id="IPR036236">
    <property type="entry name" value="Znf_C2H2_sf"/>
</dbReference>
<feature type="domain" description="C2H2-type" evidence="12">
    <location>
        <begin position="620"/>
        <end position="650"/>
    </location>
</feature>
<keyword evidence="4 9" id="KW-0863">Zinc-finger</keyword>
<evidence type="ECO:0000259" key="13">
    <source>
        <dbReference type="PROSITE" id="PS51915"/>
    </source>
</evidence>
<keyword evidence="3" id="KW-0677">Repeat</keyword>
<keyword evidence="2 10" id="KW-0479">Metal-binding</keyword>
<dbReference type="Pfam" id="PF07776">
    <property type="entry name" value="zf-AD"/>
    <property type="match status" value="1"/>
</dbReference>
<dbReference type="Gene3D" id="3.30.160.60">
    <property type="entry name" value="Classic Zinc Finger"/>
    <property type="match status" value="10"/>
</dbReference>
<reference evidence="14" key="1">
    <citation type="submission" date="2017-01" db="EMBL/GenBank/DDBJ databases">
        <title>A deep insight into the sialotranscriptome of adult male and female Cluex tarsalis mosquitoes.</title>
        <authorList>
            <person name="Ribeiro J.M."/>
            <person name="Moreira F."/>
            <person name="Bernard K.A."/>
            <person name="Calvo E."/>
        </authorList>
    </citation>
    <scope>NUCLEOTIDE SEQUENCE</scope>
    <source>
        <strain evidence="14">Kern County</strain>
        <tissue evidence="14">Salivary glands</tissue>
    </source>
</reference>
<feature type="domain" description="C2H2-type" evidence="12">
    <location>
        <begin position="879"/>
        <end position="907"/>
    </location>
</feature>
<evidence type="ECO:0000256" key="6">
    <source>
        <dbReference type="ARBA" id="ARBA00023015"/>
    </source>
</evidence>
<feature type="domain" description="C2H2-type" evidence="12">
    <location>
        <begin position="333"/>
        <end position="361"/>
    </location>
</feature>
<evidence type="ECO:0000256" key="10">
    <source>
        <dbReference type="PROSITE-ProRule" id="PRU01263"/>
    </source>
</evidence>
<feature type="compositionally biased region" description="Basic and acidic residues" evidence="11">
    <location>
        <begin position="965"/>
        <end position="974"/>
    </location>
</feature>
<feature type="domain" description="C2H2-type" evidence="12">
    <location>
        <begin position="520"/>
        <end position="548"/>
    </location>
</feature>
<feature type="domain" description="C2H2-type" evidence="12">
    <location>
        <begin position="484"/>
        <end position="512"/>
    </location>
</feature>
<proteinExistence type="predicted"/>
<dbReference type="InterPro" id="IPR012934">
    <property type="entry name" value="Znf_AD"/>
</dbReference>
<keyword evidence="7" id="KW-0804">Transcription</keyword>
<evidence type="ECO:0000256" key="8">
    <source>
        <dbReference type="ARBA" id="ARBA00023242"/>
    </source>
</evidence>
<feature type="compositionally biased region" description="Acidic residues" evidence="11">
    <location>
        <begin position="991"/>
        <end position="1016"/>
    </location>
</feature>
<dbReference type="SMART" id="SM00355">
    <property type="entry name" value="ZnF_C2H2"/>
    <property type="match status" value="19"/>
</dbReference>
<feature type="binding site" evidence="10">
    <location>
        <position position="21"/>
    </location>
    <ligand>
        <name>Zn(2+)</name>
        <dbReference type="ChEBI" id="CHEBI:29105"/>
    </ligand>
</feature>
<dbReference type="GO" id="GO:0008270">
    <property type="term" value="F:zinc ion binding"/>
    <property type="evidence" value="ECO:0007669"/>
    <property type="project" value="UniProtKB-UniRule"/>
</dbReference>
<accession>A0A1Q3FAA2</accession>
<feature type="region of interest" description="Disordered" evidence="11">
    <location>
        <begin position="109"/>
        <end position="266"/>
    </location>
</feature>
<feature type="domain" description="C2H2-type" evidence="12">
    <location>
        <begin position="704"/>
        <end position="731"/>
    </location>
</feature>
<feature type="domain" description="C2H2-type" evidence="12">
    <location>
        <begin position="305"/>
        <end position="332"/>
    </location>
</feature>
<dbReference type="InterPro" id="IPR050636">
    <property type="entry name" value="C2H2-ZF_domain-containing"/>
</dbReference>
<feature type="domain" description="C2H2-type" evidence="12">
    <location>
        <begin position="851"/>
        <end position="878"/>
    </location>
</feature>
<dbReference type="SUPFAM" id="SSF57667">
    <property type="entry name" value="beta-beta-alpha zinc fingers"/>
    <property type="match status" value="6"/>
</dbReference>
<name>A0A1Q3FAA2_CULTA</name>
<protein>
    <submittedName>
        <fullName evidence="14">Uncharacterized protein</fullName>
    </submittedName>
</protein>
<dbReference type="EMBL" id="GFDL01010622">
    <property type="protein sequence ID" value="JAV24423.1"/>
    <property type="molecule type" value="Transcribed_RNA"/>
</dbReference>
<evidence type="ECO:0000256" key="5">
    <source>
        <dbReference type="ARBA" id="ARBA00022833"/>
    </source>
</evidence>
<feature type="binding site" evidence="10">
    <location>
        <position position="18"/>
    </location>
    <ligand>
        <name>Zn(2+)</name>
        <dbReference type="ChEBI" id="CHEBI:29105"/>
    </ligand>
</feature>
<feature type="domain" description="C2H2-type" evidence="12">
    <location>
        <begin position="767"/>
        <end position="795"/>
    </location>
</feature>
<dbReference type="PROSITE" id="PS50157">
    <property type="entry name" value="ZINC_FINGER_C2H2_2"/>
    <property type="match status" value="16"/>
</dbReference>
<dbReference type="PROSITE" id="PS51915">
    <property type="entry name" value="ZAD"/>
    <property type="match status" value="1"/>
</dbReference>
<feature type="domain" description="ZAD" evidence="13">
    <location>
        <begin position="16"/>
        <end position="91"/>
    </location>
</feature>
<dbReference type="SUPFAM" id="SSF57716">
    <property type="entry name" value="Glucocorticoid receptor-like (DNA-binding domain)"/>
    <property type="match status" value="1"/>
</dbReference>
<feature type="domain" description="C2H2-type" evidence="12">
    <location>
        <begin position="455"/>
        <end position="483"/>
    </location>
</feature>
<dbReference type="PANTHER" id="PTHR47772">
    <property type="entry name" value="ZINC FINGER PROTEIN 200"/>
    <property type="match status" value="1"/>
</dbReference>
<keyword evidence="6" id="KW-0805">Transcription regulation</keyword>
<dbReference type="PANTHER" id="PTHR47772:SF13">
    <property type="entry name" value="GASTRULA ZINC FINGER PROTEIN XLCGF49.1-LIKE-RELATED"/>
    <property type="match status" value="1"/>
</dbReference>
<evidence type="ECO:0000256" key="2">
    <source>
        <dbReference type="ARBA" id="ARBA00022723"/>
    </source>
</evidence>
<feature type="domain" description="C2H2-type" evidence="12">
    <location>
        <begin position="732"/>
        <end position="760"/>
    </location>
</feature>
<feature type="domain" description="C2H2-type" evidence="12">
    <location>
        <begin position="275"/>
        <end position="303"/>
    </location>
</feature>
<feature type="binding site" evidence="10">
    <location>
        <position position="64"/>
    </location>
    <ligand>
        <name>Zn(2+)</name>
        <dbReference type="ChEBI" id="CHEBI:29105"/>
    </ligand>
</feature>